<evidence type="ECO:0000313" key="1">
    <source>
        <dbReference type="EMBL" id="OEF98193.1"/>
    </source>
</evidence>
<keyword evidence="2" id="KW-1185">Reference proteome</keyword>
<protein>
    <recommendedName>
        <fullName evidence="3">DUF2935 domain-containing protein</fullName>
    </recommendedName>
</protein>
<gene>
    <name evidence="1" type="ORF">BHF68_00445</name>
</gene>
<name>A0A1E5G4V4_9FIRM</name>
<dbReference type="InterPro" id="IPR021328">
    <property type="entry name" value="CotB-like"/>
</dbReference>
<reference evidence="1 2" key="1">
    <citation type="submission" date="2016-09" db="EMBL/GenBank/DDBJ databases">
        <title>Draft genome sequence for the type strain of Desulfuribacillus alkaliarsenatis AHT28, an obligately anaerobic, sulfidogenic bacterium isolated from Russian soda lake sediments.</title>
        <authorList>
            <person name="Abin C.A."/>
            <person name="Hollibaugh J.T."/>
        </authorList>
    </citation>
    <scope>NUCLEOTIDE SEQUENCE [LARGE SCALE GENOMIC DNA]</scope>
    <source>
        <strain evidence="1 2">AHT28</strain>
    </source>
</reference>
<sequence length="273" mass="31895">MSMDFRQAAIFEHQFWLQVLGDHARFIFNTLSTSEQEEIKHAHYFICTFDELLNKSRAKLSEAELIELTKEAKLYSEKIRNFKLHLIKRHLVGDIAIGLPPTFLNHMVTEVEEYLQVLCMLLKQQMPIIEAIDLHLAWLLDAAGHAAAVMGDADMIEKNVIDQSESFTLRFEEMYIKAVELCDYMRTGLRTFPRLDRFNQQVAQDIWDFKVFLRELEGLEKQNRFLTVTDTLMFDHMAREECYYLHKLAQVTSLPAPKCDPTQPRVEGCEDES</sequence>
<comment type="caution">
    <text evidence="1">The sequence shown here is derived from an EMBL/GenBank/DDBJ whole genome shotgun (WGS) entry which is preliminary data.</text>
</comment>
<dbReference type="Pfam" id="PF11155">
    <property type="entry name" value="DUF2935"/>
    <property type="match status" value="2"/>
</dbReference>
<dbReference type="Proteomes" id="UP000094296">
    <property type="component" value="Unassembled WGS sequence"/>
</dbReference>
<proteinExistence type="predicted"/>
<dbReference type="SUPFAM" id="SSF158430">
    <property type="entry name" value="Bacillus cereus metalloprotein-like"/>
    <property type="match status" value="2"/>
</dbReference>
<accession>A0A1E5G4V4</accession>
<evidence type="ECO:0008006" key="3">
    <source>
        <dbReference type="Google" id="ProtNLM"/>
    </source>
</evidence>
<dbReference type="OrthoDB" id="1633927at2"/>
<dbReference type="Gene3D" id="1.20.1260.120">
    <property type="entry name" value="Protein of unknown function DUF2935"/>
    <property type="match status" value="1"/>
</dbReference>
<dbReference type="AlphaFoldDB" id="A0A1E5G4V4"/>
<dbReference type="STRING" id="766136.BHF68_00445"/>
<evidence type="ECO:0000313" key="2">
    <source>
        <dbReference type="Proteomes" id="UP000094296"/>
    </source>
</evidence>
<organism evidence="1 2">
    <name type="scientific">Desulfuribacillus alkaliarsenatis</name>
    <dbReference type="NCBI Taxonomy" id="766136"/>
    <lineage>
        <taxon>Bacteria</taxon>
        <taxon>Bacillati</taxon>
        <taxon>Bacillota</taxon>
        <taxon>Desulfuribacillia</taxon>
        <taxon>Desulfuribacillales</taxon>
        <taxon>Desulfuribacillaceae</taxon>
        <taxon>Desulfuribacillus</taxon>
    </lineage>
</organism>
<dbReference type="EMBL" id="MIJE01000001">
    <property type="protein sequence ID" value="OEF98193.1"/>
    <property type="molecule type" value="Genomic_DNA"/>
</dbReference>